<dbReference type="Gene3D" id="1.10.10.10">
    <property type="entry name" value="Winged helix-like DNA-binding domain superfamily/Winged helix DNA-binding domain"/>
    <property type="match status" value="1"/>
</dbReference>
<dbReference type="CDD" id="cd00090">
    <property type="entry name" value="HTH_ARSR"/>
    <property type="match status" value="1"/>
</dbReference>
<dbReference type="InterPro" id="IPR036390">
    <property type="entry name" value="WH_DNA-bd_sf"/>
</dbReference>
<dbReference type="InterPro" id="IPR039422">
    <property type="entry name" value="MarR/SlyA-like"/>
</dbReference>
<dbReference type="RefSeq" id="WP_060520557.1">
    <property type="nucleotide sequence ID" value="NZ_CAXURO020000002.1"/>
</dbReference>
<dbReference type="AlphaFoldDB" id="A0A9Q8YEJ0"/>
<dbReference type="Proteomes" id="UP001055460">
    <property type="component" value="Plasmid pA"/>
</dbReference>
<dbReference type="InterPro" id="IPR001845">
    <property type="entry name" value="HTH_ArsR_DNA-bd_dom"/>
</dbReference>
<geneLocation type="plasmid" evidence="2 3">
    <name>pA</name>
</geneLocation>
<dbReference type="InterPro" id="IPR011991">
    <property type="entry name" value="ArsR-like_HTH"/>
</dbReference>
<evidence type="ECO:0000313" key="2">
    <source>
        <dbReference type="EMBL" id="USJ26766.1"/>
    </source>
</evidence>
<dbReference type="Pfam" id="PF12802">
    <property type="entry name" value="MarR_2"/>
    <property type="match status" value="1"/>
</dbReference>
<dbReference type="SUPFAM" id="SSF46785">
    <property type="entry name" value="Winged helix' DNA-binding domain"/>
    <property type="match status" value="1"/>
</dbReference>
<keyword evidence="2" id="KW-0614">Plasmid</keyword>
<reference evidence="2" key="1">
    <citation type="submission" date="2022-06" db="EMBL/GenBank/DDBJ databases">
        <title>Physiological and biochemical characterization and genomic elucidation of a strain of the genus Ensifer adhaerens M8 that combines arsenic oxidation and chromium reduction.</title>
        <authorList>
            <person name="Li X."/>
            <person name="Yu c."/>
        </authorList>
    </citation>
    <scope>NUCLEOTIDE SEQUENCE</scope>
    <source>
        <strain evidence="2">M8</strain>
        <plasmid evidence="2">pA</plasmid>
    </source>
</reference>
<dbReference type="EMBL" id="CP098808">
    <property type="protein sequence ID" value="USJ26766.1"/>
    <property type="molecule type" value="Genomic_DNA"/>
</dbReference>
<evidence type="ECO:0000313" key="3">
    <source>
        <dbReference type="Proteomes" id="UP001055460"/>
    </source>
</evidence>
<name>A0A9Q8YEJ0_ENSAD</name>
<feature type="domain" description="HTH marR-type" evidence="1">
    <location>
        <begin position="12"/>
        <end position="145"/>
    </location>
</feature>
<dbReference type="SMART" id="SM00347">
    <property type="entry name" value="HTH_MARR"/>
    <property type="match status" value="1"/>
</dbReference>
<dbReference type="PANTHER" id="PTHR33164:SF43">
    <property type="entry name" value="HTH-TYPE TRANSCRIPTIONAL REPRESSOR YETL"/>
    <property type="match status" value="1"/>
</dbReference>
<accession>A0A9Q8YEJ0</accession>
<dbReference type="SMART" id="SM00418">
    <property type="entry name" value="HTH_ARSR"/>
    <property type="match status" value="1"/>
</dbReference>
<dbReference type="InterPro" id="IPR000835">
    <property type="entry name" value="HTH_MarR-typ"/>
</dbReference>
<dbReference type="GO" id="GO:0006950">
    <property type="term" value="P:response to stress"/>
    <property type="evidence" value="ECO:0007669"/>
    <property type="project" value="TreeGrafter"/>
</dbReference>
<proteinExistence type="predicted"/>
<organism evidence="2 3">
    <name type="scientific">Ensifer adhaerens</name>
    <name type="common">Sinorhizobium morelense</name>
    <dbReference type="NCBI Taxonomy" id="106592"/>
    <lineage>
        <taxon>Bacteria</taxon>
        <taxon>Pseudomonadati</taxon>
        <taxon>Pseudomonadota</taxon>
        <taxon>Alphaproteobacteria</taxon>
        <taxon>Hyphomicrobiales</taxon>
        <taxon>Rhizobiaceae</taxon>
        <taxon>Sinorhizobium/Ensifer group</taxon>
        <taxon>Ensifer</taxon>
    </lineage>
</organism>
<dbReference type="InterPro" id="IPR036388">
    <property type="entry name" value="WH-like_DNA-bd_sf"/>
</dbReference>
<dbReference type="PANTHER" id="PTHR33164">
    <property type="entry name" value="TRANSCRIPTIONAL REGULATOR, MARR FAMILY"/>
    <property type="match status" value="1"/>
</dbReference>
<protein>
    <submittedName>
        <fullName evidence="2">MarR family winged helix-turn-helix transcriptional regulator</fullName>
    </submittedName>
</protein>
<dbReference type="PROSITE" id="PS50995">
    <property type="entry name" value="HTH_MARR_2"/>
    <property type="match status" value="1"/>
</dbReference>
<evidence type="ECO:0000259" key="1">
    <source>
        <dbReference type="PROSITE" id="PS50995"/>
    </source>
</evidence>
<gene>
    <name evidence="2" type="ORF">NE863_22775</name>
</gene>
<sequence>MSKEPDTTPPLIDRIGDGLSRVATAMRTEAWSSAEAIGLNPTQLQILTFLVARRRGGMRVKQIAGYLGVSQPTTTDSVNALLRKGLVEKRPDPSDARALSVATTPAGEDAVRQAGRLASATEDAIASLSRLEQQDLLMHLVKIIRGLQAAGAIPEQRMCVNCRYFRPHVYDDPKAPHHCAFVDAAFGPAELRVDCGEYETAEPEAQRAAWRLFNRETV</sequence>
<dbReference type="GO" id="GO:0003700">
    <property type="term" value="F:DNA-binding transcription factor activity"/>
    <property type="evidence" value="ECO:0007669"/>
    <property type="project" value="InterPro"/>
</dbReference>